<dbReference type="Pfam" id="PF07508">
    <property type="entry name" value="Recombinase"/>
    <property type="match status" value="1"/>
</dbReference>
<feature type="domain" description="Resolvase/invertase-type recombinase catalytic" evidence="2">
    <location>
        <begin position="1"/>
        <end position="124"/>
    </location>
</feature>
<gene>
    <name evidence="4" type="ORF">GCM10009839_85050</name>
</gene>
<organism evidence="4 5">
    <name type="scientific">Catenulispora yoronensis</name>
    <dbReference type="NCBI Taxonomy" id="450799"/>
    <lineage>
        <taxon>Bacteria</taxon>
        <taxon>Bacillati</taxon>
        <taxon>Actinomycetota</taxon>
        <taxon>Actinomycetes</taxon>
        <taxon>Catenulisporales</taxon>
        <taxon>Catenulisporaceae</taxon>
        <taxon>Catenulispora</taxon>
    </lineage>
</organism>
<evidence type="ECO:0008006" key="6">
    <source>
        <dbReference type="Google" id="ProtNLM"/>
    </source>
</evidence>
<dbReference type="InterPro" id="IPR050639">
    <property type="entry name" value="SSR_resolvase"/>
</dbReference>
<dbReference type="InterPro" id="IPR038109">
    <property type="entry name" value="DNA_bind_recomb_sf"/>
</dbReference>
<dbReference type="SMART" id="SM00857">
    <property type="entry name" value="Resolvase"/>
    <property type="match status" value="1"/>
</dbReference>
<name>A0ABN2VFT6_9ACTN</name>
<evidence type="ECO:0000313" key="4">
    <source>
        <dbReference type="EMBL" id="GAA2061096.1"/>
    </source>
</evidence>
<proteinExistence type="predicted"/>
<keyword evidence="5" id="KW-1185">Reference proteome</keyword>
<dbReference type="PROSITE" id="PS51737">
    <property type="entry name" value="RECOMBINASE_DNA_BIND"/>
    <property type="match status" value="1"/>
</dbReference>
<feature type="domain" description="Recombinase" evidence="3">
    <location>
        <begin position="134"/>
        <end position="248"/>
    </location>
</feature>
<accession>A0ABN2VFT6</accession>
<dbReference type="Gene3D" id="3.90.1750.20">
    <property type="entry name" value="Putative Large Serine Recombinase, Chain B, Domain 2"/>
    <property type="match status" value="1"/>
</dbReference>
<reference evidence="4 5" key="1">
    <citation type="journal article" date="2019" name="Int. J. Syst. Evol. Microbiol.">
        <title>The Global Catalogue of Microorganisms (GCM) 10K type strain sequencing project: providing services to taxonomists for standard genome sequencing and annotation.</title>
        <authorList>
            <consortium name="The Broad Institute Genomics Platform"/>
            <consortium name="The Broad Institute Genome Sequencing Center for Infectious Disease"/>
            <person name="Wu L."/>
            <person name="Ma J."/>
        </authorList>
    </citation>
    <scope>NUCLEOTIDE SEQUENCE [LARGE SCALE GENOMIC DNA]</scope>
    <source>
        <strain evidence="4 5">JCM 16014</strain>
    </source>
</reference>
<dbReference type="Pfam" id="PF00239">
    <property type="entry name" value="Resolvase"/>
    <property type="match status" value="1"/>
</dbReference>
<dbReference type="PANTHER" id="PTHR30461:SF23">
    <property type="entry name" value="DNA RECOMBINASE-RELATED"/>
    <property type="match status" value="1"/>
</dbReference>
<dbReference type="Gene3D" id="3.40.50.1390">
    <property type="entry name" value="Resolvase, N-terminal catalytic domain"/>
    <property type="match status" value="1"/>
</dbReference>
<dbReference type="InterPro" id="IPR025827">
    <property type="entry name" value="Zn_ribbon_recom_dom"/>
</dbReference>
<dbReference type="PROSITE" id="PS51736">
    <property type="entry name" value="RECOMBINASES_3"/>
    <property type="match status" value="1"/>
</dbReference>
<evidence type="ECO:0000256" key="1">
    <source>
        <dbReference type="SAM" id="Coils"/>
    </source>
</evidence>
<dbReference type="InterPro" id="IPR006119">
    <property type="entry name" value="Resolv_N"/>
</dbReference>
<protein>
    <recommendedName>
        <fullName evidence="6">Recombinase family protein</fullName>
    </recommendedName>
</protein>
<dbReference type="InterPro" id="IPR036162">
    <property type="entry name" value="Resolvase-like_N_sf"/>
</dbReference>
<feature type="coiled-coil region" evidence="1">
    <location>
        <begin position="347"/>
        <end position="402"/>
    </location>
</feature>
<evidence type="ECO:0000259" key="2">
    <source>
        <dbReference type="PROSITE" id="PS51736"/>
    </source>
</evidence>
<keyword evidence="1" id="KW-0175">Coiled coil</keyword>
<sequence length="475" mass="53371">MAKSLGWGEPEFYEDNDRSASKVNGKRPEYDRMLVDVEAGRRDGILVYTVDRLTRRAMQLETFIGWLEAGHEQIRVPVETIEHDDFRTSNGRMVLRIKGALAQQEAERMSERIRRSQQQRVESGQRITGSRFRPFGFTHPVAMEPIPEEQDEIRGWYRAILRGESIRSIVRGLKARRVPTVSGAAWTQRVVKDCLMNYRNVGKQEYTYTDPTTKAEITELFAAEWEPIVDEATFDAVRATLSGNPGTGESRPRCYLLVGLMICGMCGTRLYVTSTGKRKPDGTLAHEARCFVEKGGCGKLARRYEPLEQYVVAEHLRIAEAGRQLVLTTPGLKEAMEAKHRAALAAANPAQDRAEKLQVKMDEAKAEYENGGMEAEDFYPMLRDLRARLNDARKEAAEIAESVASMPSPDTLLVQPSVIWDQATFDQRLAGLATSFETIAVHRSNTMGAKFDTTSVVPVRRKAQEPKVIATMLGL</sequence>
<dbReference type="InterPro" id="IPR011109">
    <property type="entry name" value="DNA_bind_recombinase_dom"/>
</dbReference>
<dbReference type="PANTHER" id="PTHR30461">
    <property type="entry name" value="DNA-INVERTASE FROM LAMBDOID PROPHAGE"/>
    <property type="match status" value="1"/>
</dbReference>
<comment type="caution">
    <text evidence="4">The sequence shown here is derived from an EMBL/GenBank/DDBJ whole genome shotgun (WGS) entry which is preliminary data.</text>
</comment>
<dbReference type="SUPFAM" id="SSF53041">
    <property type="entry name" value="Resolvase-like"/>
    <property type="match status" value="1"/>
</dbReference>
<dbReference type="Pfam" id="PF13408">
    <property type="entry name" value="Zn_ribbon_recom"/>
    <property type="match status" value="1"/>
</dbReference>
<dbReference type="Proteomes" id="UP001500751">
    <property type="component" value="Unassembled WGS sequence"/>
</dbReference>
<dbReference type="EMBL" id="BAAAQN010000081">
    <property type="protein sequence ID" value="GAA2061096.1"/>
    <property type="molecule type" value="Genomic_DNA"/>
</dbReference>
<evidence type="ECO:0000313" key="5">
    <source>
        <dbReference type="Proteomes" id="UP001500751"/>
    </source>
</evidence>
<evidence type="ECO:0000259" key="3">
    <source>
        <dbReference type="PROSITE" id="PS51737"/>
    </source>
</evidence>
<dbReference type="CDD" id="cd00338">
    <property type="entry name" value="Ser_Recombinase"/>
    <property type="match status" value="1"/>
</dbReference>